<organism evidence="1 2">
    <name type="scientific">Heterorhabditis bacteriophora</name>
    <name type="common">Entomopathogenic nematode worm</name>
    <dbReference type="NCBI Taxonomy" id="37862"/>
    <lineage>
        <taxon>Eukaryota</taxon>
        <taxon>Metazoa</taxon>
        <taxon>Ecdysozoa</taxon>
        <taxon>Nematoda</taxon>
        <taxon>Chromadorea</taxon>
        <taxon>Rhabditida</taxon>
        <taxon>Rhabditina</taxon>
        <taxon>Rhabditomorpha</taxon>
        <taxon>Strongyloidea</taxon>
        <taxon>Heterorhabditidae</taxon>
        <taxon>Heterorhabditis</taxon>
    </lineage>
</organism>
<dbReference type="WBParaSite" id="Hba_08419">
    <property type="protein sequence ID" value="Hba_08419"/>
    <property type="gene ID" value="Hba_08419"/>
</dbReference>
<dbReference type="Proteomes" id="UP000095283">
    <property type="component" value="Unplaced"/>
</dbReference>
<reference evidence="2" key="1">
    <citation type="submission" date="2016-11" db="UniProtKB">
        <authorList>
            <consortium name="WormBaseParasite"/>
        </authorList>
    </citation>
    <scope>IDENTIFICATION</scope>
</reference>
<evidence type="ECO:0000313" key="1">
    <source>
        <dbReference type="Proteomes" id="UP000095283"/>
    </source>
</evidence>
<protein>
    <submittedName>
        <fullName evidence="2">Uncharacterized protein</fullName>
    </submittedName>
</protein>
<dbReference type="AlphaFoldDB" id="A0A1I7WTJ1"/>
<evidence type="ECO:0000313" key="2">
    <source>
        <dbReference type="WBParaSite" id="Hba_08419"/>
    </source>
</evidence>
<keyword evidence="1" id="KW-1185">Reference proteome</keyword>
<proteinExistence type="predicted"/>
<sequence length="223" mass="26114">MKIDKVPWLITARTKSYIKRKKSMFKQLIVMRILTIKKAFRRYGKHGISDCKQYWCSFKYTLNGTLTKASNINWSIFIKYFIVITTYRLLYFQDELDLNSTLEGSIIQHDINNVDLSYLDFGIGEVFLEKWLLLHKIDGNSRRGVSYLVHDGIKLEGILRAEPLSSPHNTVMNEAIFLEKQSLANKSYLFNEVLDLKRVNGDSKNGFTYIVTLFRCETHDFNF</sequence>
<name>A0A1I7WTJ1_HETBA</name>
<accession>A0A1I7WTJ1</accession>